<organism evidence="3 4">
    <name type="scientific">Blastococcus mobilis</name>
    <dbReference type="NCBI Taxonomy" id="1938746"/>
    <lineage>
        <taxon>Bacteria</taxon>
        <taxon>Bacillati</taxon>
        <taxon>Actinomycetota</taxon>
        <taxon>Actinomycetes</taxon>
        <taxon>Geodermatophilales</taxon>
        <taxon>Geodermatophilaceae</taxon>
        <taxon>Blastococcus</taxon>
    </lineage>
</organism>
<dbReference type="PANTHER" id="PTHR30466:SF1">
    <property type="entry name" value="FMN REDUCTASE (NADH) RUTF"/>
    <property type="match status" value="1"/>
</dbReference>
<dbReference type="Proteomes" id="UP000198403">
    <property type="component" value="Unassembled WGS sequence"/>
</dbReference>
<feature type="domain" description="Flavin reductase like" evidence="2">
    <location>
        <begin position="23"/>
        <end position="171"/>
    </location>
</feature>
<keyword evidence="1" id="KW-0560">Oxidoreductase</keyword>
<dbReference type="InterPro" id="IPR002563">
    <property type="entry name" value="Flavin_Rdtase-like_dom"/>
</dbReference>
<reference evidence="3 4" key="1">
    <citation type="submission" date="2017-06" db="EMBL/GenBank/DDBJ databases">
        <authorList>
            <person name="Kim H.J."/>
            <person name="Triplett B.A."/>
        </authorList>
    </citation>
    <scope>NUCLEOTIDE SEQUENCE [LARGE SCALE GENOMIC DNA]</scope>
    <source>
        <strain evidence="3 4">DSM 44272</strain>
    </source>
</reference>
<dbReference type="PANTHER" id="PTHR30466">
    <property type="entry name" value="FLAVIN REDUCTASE"/>
    <property type="match status" value="1"/>
</dbReference>
<dbReference type="RefSeq" id="WP_176445349.1">
    <property type="nucleotide sequence ID" value="NZ_FZNO01000001.1"/>
</dbReference>
<evidence type="ECO:0000259" key="2">
    <source>
        <dbReference type="SMART" id="SM00903"/>
    </source>
</evidence>
<dbReference type="SUPFAM" id="SSF50475">
    <property type="entry name" value="FMN-binding split barrel"/>
    <property type="match status" value="1"/>
</dbReference>
<dbReference type="InterPro" id="IPR012349">
    <property type="entry name" value="Split_barrel_FMN-bd"/>
</dbReference>
<dbReference type="Pfam" id="PF01613">
    <property type="entry name" value="Flavin_Reduct"/>
    <property type="match status" value="1"/>
</dbReference>
<evidence type="ECO:0000313" key="3">
    <source>
        <dbReference type="EMBL" id="SNR24529.1"/>
    </source>
</evidence>
<dbReference type="EMBL" id="FZNO01000001">
    <property type="protein sequence ID" value="SNR24529.1"/>
    <property type="molecule type" value="Genomic_DNA"/>
</dbReference>
<accession>A0A238UT47</accession>
<gene>
    <name evidence="3" type="ORF">SAMN06272737_101264</name>
</gene>
<proteinExistence type="predicted"/>
<dbReference type="Gene3D" id="2.30.110.10">
    <property type="entry name" value="Electron Transport, Fmn-binding Protein, Chain A"/>
    <property type="match status" value="1"/>
</dbReference>
<keyword evidence="4" id="KW-1185">Reference proteome</keyword>
<dbReference type="InterPro" id="IPR050268">
    <property type="entry name" value="NADH-dep_flavin_reductase"/>
</dbReference>
<dbReference type="GO" id="GO:0042602">
    <property type="term" value="F:riboflavin reductase (NADPH) activity"/>
    <property type="evidence" value="ECO:0007669"/>
    <property type="project" value="TreeGrafter"/>
</dbReference>
<sequence length="193" mass="19420">MTAVVADAVADDGAARGAWAAAARRCARAVTILSVAAGQSVHVVTAATFGVVSVDPPLVQVTVAARGRTRALIERGGGFGVSLLSAEQESVASGCAVPGRRLGWAHLPSGLWWPAPGSGAPLLCGAPAWLDCRLHSVVDLAPQALVVGSVEHAGTGPAAAPLVRFDGTYRPLHADGSLVAGEGVTHREEDPGS</sequence>
<name>A0A238UT47_9ACTN</name>
<dbReference type="GO" id="GO:0010181">
    <property type="term" value="F:FMN binding"/>
    <property type="evidence" value="ECO:0007669"/>
    <property type="project" value="InterPro"/>
</dbReference>
<dbReference type="SMART" id="SM00903">
    <property type="entry name" value="Flavin_Reduct"/>
    <property type="match status" value="1"/>
</dbReference>
<protein>
    <submittedName>
        <fullName evidence="3">NADH-FMN oxidoreductase RutF, flavin reductase (DIM6/NTAB) family</fullName>
    </submittedName>
</protein>
<evidence type="ECO:0000313" key="4">
    <source>
        <dbReference type="Proteomes" id="UP000198403"/>
    </source>
</evidence>
<evidence type="ECO:0000256" key="1">
    <source>
        <dbReference type="ARBA" id="ARBA00023002"/>
    </source>
</evidence>
<dbReference type="AlphaFoldDB" id="A0A238UT47"/>